<sequence>MILFFVFNLLLTLTSTQEATRLIPETVDEINVVEDKEASGSASADQVIPKNLQKILKNLNSRQRELYDNAPNDIKINYLEVIYEEKGRGGFSLTIIIIAVTTLATIGMSRLGRIQFPFEKVRDWLIDQNEWHKYAPSPKDIPGVSYDVASRFKYSIPLTSKNSSEAAKAFRKIYDVPNIPLSWPELLQCDGGREFMGETTRLT</sequence>
<keyword evidence="2" id="KW-0732">Signal</keyword>
<feature type="transmembrane region" description="Helical" evidence="1">
    <location>
        <begin position="91"/>
        <end position="112"/>
    </location>
</feature>
<keyword evidence="5" id="KW-1185">Reference proteome</keyword>
<dbReference type="PROSITE" id="PS50994">
    <property type="entry name" value="INTEGRASE"/>
    <property type="match status" value="1"/>
</dbReference>
<protein>
    <submittedName>
        <fullName evidence="4">8889_t:CDS:1</fullName>
    </submittedName>
</protein>
<evidence type="ECO:0000313" key="4">
    <source>
        <dbReference type="EMBL" id="CAG8536109.1"/>
    </source>
</evidence>
<feature type="domain" description="Integrase catalytic" evidence="3">
    <location>
        <begin position="113"/>
        <end position="203"/>
    </location>
</feature>
<accession>A0A9N9AME8</accession>
<feature type="signal peptide" evidence="2">
    <location>
        <begin position="1"/>
        <end position="16"/>
    </location>
</feature>
<proteinExistence type="predicted"/>
<evidence type="ECO:0000259" key="3">
    <source>
        <dbReference type="PROSITE" id="PS50994"/>
    </source>
</evidence>
<dbReference type="AlphaFoldDB" id="A0A9N9AME8"/>
<reference evidence="4" key="1">
    <citation type="submission" date="2021-06" db="EMBL/GenBank/DDBJ databases">
        <authorList>
            <person name="Kallberg Y."/>
            <person name="Tangrot J."/>
            <person name="Rosling A."/>
        </authorList>
    </citation>
    <scope>NUCLEOTIDE SEQUENCE</scope>
    <source>
        <strain evidence="4">BR232B</strain>
    </source>
</reference>
<feature type="chain" id="PRO_5040281120" evidence="2">
    <location>
        <begin position="17"/>
        <end position="203"/>
    </location>
</feature>
<dbReference type="OrthoDB" id="2425196at2759"/>
<dbReference type="GO" id="GO:0015074">
    <property type="term" value="P:DNA integration"/>
    <property type="evidence" value="ECO:0007669"/>
    <property type="project" value="InterPro"/>
</dbReference>
<evidence type="ECO:0000256" key="2">
    <source>
        <dbReference type="SAM" id="SignalP"/>
    </source>
</evidence>
<keyword evidence="1" id="KW-0812">Transmembrane</keyword>
<organism evidence="4 5">
    <name type="scientific">Paraglomus brasilianum</name>
    <dbReference type="NCBI Taxonomy" id="144538"/>
    <lineage>
        <taxon>Eukaryota</taxon>
        <taxon>Fungi</taxon>
        <taxon>Fungi incertae sedis</taxon>
        <taxon>Mucoromycota</taxon>
        <taxon>Glomeromycotina</taxon>
        <taxon>Glomeromycetes</taxon>
        <taxon>Paraglomerales</taxon>
        <taxon>Paraglomeraceae</taxon>
        <taxon>Paraglomus</taxon>
    </lineage>
</organism>
<evidence type="ECO:0000256" key="1">
    <source>
        <dbReference type="SAM" id="Phobius"/>
    </source>
</evidence>
<keyword evidence="1" id="KW-0472">Membrane</keyword>
<dbReference type="Proteomes" id="UP000789739">
    <property type="component" value="Unassembled WGS sequence"/>
</dbReference>
<name>A0A9N9AME8_9GLOM</name>
<comment type="caution">
    <text evidence="4">The sequence shown here is derived from an EMBL/GenBank/DDBJ whole genome shotgun (WGS) entry which is preliminary data.</text>
</comment>
<keyword evidence="1" id="KW-1133">Transmembrane helix</keyword>
<dbReference type="EMBL" id="CAJVPI010000446">
    <property type="protein sequence ID" value="CAG8536109.1"/>
    <property type="molecule type" value="Genomic_DNA"/>
</dbReference>
<evidence type="ECO:0000313" key="5">
    <source>
        <dbReference type="Proteomes" id="UP000789739"/>
    </source>
</evidence>
<gene>
    <name evidence="4" type="ORF">PBRASI_LOCUS4354</name>
</gene>
<dbReference type="InterPro" id="IPR001584">
    <property type="entry name" value="Integrase_cat-core"/>
</dbReference>